<dbReference type="GO" id="GO:0009063">
    <property type="term" value="P:amino acid catabolic process"/>
    <property type="evidence" value="ECO:0007669"/>
    <property type="project" value="InterPro"/>
</dbReference>
<evidence type="ECO:0000256" key="2">
    <source>
        <dbReference type="ARBA" id="ARBA00022723"/>
    </source>
</evidence>
<dbReference type="AlphaFoldDB" id="A0AA96L892"/>
<sequence>MKIVSVEAIPINLPFREPVSDSWGKYHSSNHGIVIVRSENGDYGAGEIALAWFGGAHALCQEVNERWAPRLVGLEVGDITRGCTIMDGFCAFSKRHLLAKAGVEMALWDLWGKQTGLPVHRLLGGKLRNTVPLTGGISMGTVESMVEVACRKAAEGYKELKLKVGLEEQTDLETLKRIRKAIPDSIRIRVDVNMAWTSAKHAKRLIDEMVHYGVQIVEQPLPSEQLKDLAWLREHTEALILIDEGVWDAEDAKRHLESGAADMLHLYISEAGGIRESRRIFELAGLYRQDCTIGSMPEGRIGAAASAHVAAAMPNLSRHASDIRGFTGYAEDVTVEELLIIHGELHVPDKPGLGVTVDWDQIEKLRVKP</sequence>
<gene>
    <name evidence="4" type="ORF">MJA45_14385</name>
</gene>
<evidence type="ECO:0000313" key="5">
    <source>
        <dbReference type="Proteomes" id="UP001305702"/>
    </source>
</evidence>
<proteinExistence type="inferred from homology"/>
<evidence type="ECO:0000256" key="1">
    <source>
        <dbReference type="ARBA" id="ARBA00008031"/>
    </source>
</evidence>
<accession>A0AA96L892</accession>
<dbReference type="InterPro" id="IPR013342">
    <property type="entry name" value="Mandelate_racemase_C"/>
</dbReference>
<dbReference type="PANTHER" id="PTHR48080">
    <property type="entry name" value="D-GALACTONATE DEHYDRATASE-RELATED"/>
    <property type="match status" value="1"/>
</dbReference>
<dbReference type="Pfam" id="PF13378">
    <property type="entry name" value="MR_MLE_C"/>
    <property type="match status" value="1"/>
</dbReference>
<dbReference type="SFLD" id="SFLDG00180">
    <property type="entry name" value="muconate_cycloisomerase"/>
    <property type="match status" value="1"/>
</dbReference>
<dbReference type="InterPro" id="IPR029065">
    <property type="entry name" value="Enolase_C-like"/>
</dbReference>
<dbReference type="InterPro" id="IPR034593">
    <property type="entry name" value="DgoD-like"/>
</dbReference>
<dbReference type="SUPFAM" id="SSF54826">
    <property type="entry name" value="Enolase N-terminal domain-like"/>
    <property type="match status" value="1"/>
</dbReference>
<dbReference type="Pfam" id="PF02746">
    <property type="entry name" value="MR_MLE_N"/>
    <property type="match status" value="1"/>
</dbReference>
<dbReference type="SMART" id="SM00922">
    <property type="entry name" value="MR_MLE"/>
    <property type="match status" value="1"/>
</dbReference>
<dbReference type="GO" id="GO:0046872">
    <property type="term" value="F:metal ion binding"/>
    <property type="evidence" value="ECO:0007669"/>
    <property type="project" value="UniProtKB-KW"/>
</dbReference>
<keyword evidence="2" id="KW-0479">Metal-binding</keyword>
<dbReference type="PANTHER" id="PTHR48080:SF3">
    <property type="entry name" value="ENOLASE SUPERFAMILY MEMBER DDB_G0284701"/>
    <property type="match status" value="1"/>
</dbReference>
<organism evidence="4 5">
    <name type="scientific">Paenibacillus aurantius</name>
    <dbReference type="NCBI Taxonomy" id="2918900"/>
    <lineage>
        <taxon>Bacteria</taxon>
        <taxon>Bacillati</taxon>
        <taxon>Bacillota</taxon>
        <taxon>Bacilli</taxon>
        <taxon>Bacillales</taxon>
        <taxon>Paenibacillaceae</taxon>
        <taxon>Paenibacillus</taxon>
    </lineage>
</organism>
<name>A0AA96L892_9BACL</name>
<dbReference type="RefSeq" id="WP_315602609.1">
    <property type="nucleotide sequence ID" value="NZ_CP130318.1"/>
</dbReference>
<evidence type="ECO:0000313" key="4">
    <source>
        <dbReference type="EMBL" id="WNQ08842.1"/>
    </source>
</evidence>
<reference evidence="4 5" key="1">
    <citation type="submission" date="2022-02" db="EMBL/GenBank/DDBJ databases">
        <title>Paenibacillus sp. MBLB1776 Whole Genome Shotgun Sequencing.</title>
        <authorList>
            <person name="Hwang C.Y."/>
            <person name="Cho E.-S."/>
            <person name="Seo M.-J."/>
        </authorList>
    </citation>
    <scope>NUCLEOTIDE SEQUENCE [LARGE SCALE GENOMIC DNA]</scope>
    <source>
        <strain evidence="4 5">MBLB1776</strain>
    </source>
</reference>
<keyword evidence="5" id="KW-1185">Reference proteome</keyword>
<dbReference type="SUPFAM" id="SSF51604">
    <property type="entry name" value="Enolase C-terminal domain-like"/>
    <property type="match status" value="1"/>
</dbReference>
<feature type="domain" description="Mandelate racemase/muconate lactonizing enzyme C-terminal" evidence="3">
    <location>
        <begin position="142"/>
        <end position="239"/>
    </location>
</feature>
<dbReference type="InterPro" id="IPR036849">
    <property type="entry name" value="Enolase-like_C_sf"/>
</dbReference>
<dbReference type="SFLD" id="SFLDS00001">
    <property type="entry name" value="Enolase"/>
    <property type="match status" value="1"/>
</dbReference>
<comment type="similarity">
    <text evidence="1">Belongs to the mandelate racemase/muconate lactonizing enzyme family.</text>
</comment>
<dbReference type="InterPro" id="IPR013341">
    <property type="entry name" value="Mandelate_racemase_N_dom"/>
</dbReference>
<dbReference type="Proteomes" id="UP001305702">
    <property type="component" value="Chromosome"/>
</dbReference>
<dbReference type="KEGG" id="paun:MJA45_14385"/>
<dbReference type="InterPro" id="IPR029017">
    <property type="entry name" value="Enolase-like_N"/>
</dbReference>
<dbReference type="PROSITE" id="PS00908">
    <property type="entry name" value="MR_MLE_1"/>
    <property type="match status" value="1"/>
</dbReference>
<dbReference type="InterPro" id="IPR018110">
    <property type="entry name" value="Mandel_Rmase/mucon_lact_enz_CS"/>
</dbReference>
<evidence type="ECO:0000259" key="3">
    <source>
        <dbReference type="SMART" id="SM00922"/>
    </source>
</evidence>
<dbReference type="Gene3D" id="3.30.390.10">
    <property type="entry name" value="Enolase-like, N-terminal domain"/>
    <property type="match status" value="1"/>
</dbReference>
<dbReference type="EMBL" id="CP130318">
    <property type="protein sequence ID" value="WNQ08842.1"/>
    <property type="molecule type" value="Genomic_DNA"/>
</dbReference>
<dbReference type="Gene3D" id="3.20.20.120">
    <property type="entry name" value="Enolase-like C-terminal domain"/>
    <property type="match status" value="1"/>
</dbReference>
<protein>
    <submittedName>
        <fullName evidence="4">Enolase C-terminal domain-like protein</fullName>
    </submittedName>
</protein>